<proteinExistence type="predicted"/>
<feature type="compositionally biased region" description="Basic and acidic residues" evidence="1">
    <location>
        <begin position="103"/>
        <end position="115"/>
    </location>
</feature>
<evidence type="ECO:0000313" key="2">
    <source>
        <dbReference type="EMBL" id="KIJ05746.1"/>
    </source>
</evidence>
<dbReference type="OrthoDB" id="2691626at2759"/>
<feature type="region of interest" description="Disordered" evidence="1">
    <location>
        <begin position="1"/>
        <end position="24"/>
    </location>
</feature>
<dbReference type="Proteomes" id="UP000053647">
    <property type="component" value="Unassembled WGS sequence"/>
</dbReference>
<protein>
    <submittedName>
        <fullName evidence="2">Uncharacterized protein</fullName>
    </submittedName>
</protein>
<keyword evidence="3" id="KW-1185">Reference proteome</keyword>
<dbReference type="EMBL" id="KN820747">
    <property type="protein sequence ID" value="KIJ05746.1"/>
    <property type="molecule type" value="Genomic_DNA"/>
</dbReference>
<feature type="compositionally biased region" description="Basic and acidic residues" evidence="1">
    <location>
        <begin position="149"/>
        <end position="169"/>
    </location>
</feature>
<sequence length="592" mass="65829">MPPKVKHSKSSTAKSFGPATEEGLRTWSASMKTRSGSLYVAIPSGPRPKPRLKRKDPDAVHLTEEEDFQLTFNRAKRTIGKLPDPQPDDVEATPPAWSNSLEKLPHSSECSKHLEDDDAESAAPDAEDEVEDPPPCSKVNSRRPPTTYTRKDKSKQTSEHSRRLDDDNAAHAPGTEDEEPPSSAKQNTTRPSPSAESNKDMATGTASHLTDEMLADVEHVEQLVLLGNATSTNGRATASPRSHSSSLEWPGLDIDFTQIEEHEDPYKVEPETKAFDEDISDDESDAYKPDDDNEDADKVGEEEEEEEEEEEVLLLPKVIQTKGKARTAPSKVKGGKKKAKRAALLSDLEPTDESDQEAVGRKSKKGLLSKEALAECEEFGREMEERATALAKKFGKKTRSIFAAASLSTSASRKELIWNMHQPWFFATQGQNDEDVDRLRARQKEHYEVLRDSEEGEEKWDIMRQYYIEMAAGVESGPKSSVGHVMAAWDVFAKSAAAFCRLQNLHIFGFVIHTGVEEDSRQASGMWAGSPLVRKIIDENHMDLKRMIDWWTTVIKFAHIQDSEEGPSMPAIGSGRAVNPIEYLCRAGEPVH</sequence>
<feature type="compositionally biased region" description="Polar residues" evidence="1">
    <location>
        <begin position="183"/>
        <end position="196"/>
    </location>
</feature>
<evidence type="ECO:0000256" key="1">
    <source>
        <dbReference type="SAM" id="MobiDB-lite"/>
    </source>
</evidence>
<reference evidence="3" key="2">
    <citation type="submission" date="2015-01" db="EMBL/GenBank/DDBJ databases">
        <title>Evolutionary Origins and Diversification of the Mycorrhizal Mutualists.</title>
        <authorList>
            <consortium name="DOE Joint Genome Institute"/>
            <consortium name="Mycorrhizal Genomics Consortium"/>
            <person name="Kohler A."/>
            <person name="Kuo A."/>
            <person name="Nagy L.G."/>
            <person name="Floudas D."/>
            <person name="Copeland A."/>
            <person name="Barry K.W."/>
            <person name="Cichocki N."/>
            <person name="Veneault-Fourrey C."/>
            <person name="LaButti K."/>
            <person name="Lindquist E.A."/>
            <person name="Lipzen A."/>
            <person name="Lundell T."/>
            <person name="Morin E."/>
            <person name="Murat C."/>
            <person name="Riley R."/>
            <person name="Ohm R."/>
            <person name="Sun H."/>
            <person name="Tunlid A."/>
            <person name="Henrissat B."/>
            <person name="Grigoriev I.V."/>
            <person name="Hibbett D.S."/>
            <person name="Martin F."/>
        </authorList>
    </citation>
    <scope>NUCLEOTIDE SEQUENCE [LARGE SCALE GENOMIC DNA]</scope>
    <source>
        <strain evidence="3">ATCC 200175</strain>
    </source>
</reference>
<feature type="compositionally biased region" description="Polar residues" evidence="1">
    <location>
        <begin position="228"/>
        <end position="247"/>
    </location>
</feature>
<gene>
    <name evidence="2" type="ORF">PAXINDRAFT_21022</name>
</gene>
<feature type="compositionally biased region" description="Acidic residues" evidence="1">
    <location>
        <begin position="291"/>
        <end position="312"/>
    </location>
</feature>
<organism evidence="2 3">
    <name type="scientific">Paxillus involutus ATCC 200175</name>
    <dbReference type="NCBI Taxonomy" id="664439"/>
    <lineage>
        <taxon>Eukaryota</taxon>
        <taxon>Fungi</taxon>
        <taxon>Dikarya</taxon>
        <taxon>Basidiomycota</taxon>
        <taxon>Agaricomycotina</taxon>
        <taxon>Agaricomycetes</taxon>
        <taxon>Agaricomycetidae</taxon>
        <taxon>Boletales</taxon>
        <taxon>Paxilineae</taxon>
        <taxon>Paxillaceae</taxon>
        <taxon>Paxillus</taxon>
    </lineage>
</organism>
<evidence type="ECO:0000313" key="3">
    <source>
        <dbReference type="Proteomes" id="UP000053647"/>
    </source>
</evidence>
<accession>A0A0C9TEU0</accession>
<feature type="region of interest" description="Disordered" evidence="1">
    <location>
        <begin position="39"/>
        <end position="214"/>
    </location>
</feature>
<name>A0A0C9TEU0_PAXIN</name>
<dbReference type="HOGENOM" id="CLU_022551_1_0_1"/>
<dbReference type="AlphaFoldDB" id="A0A0C9TEU0"/>
<reference evidence="2 3" key="1">
    <citation type="submission" date="2014-06" db="EMBL/GenBank/DDBJ databases">
        <authorList>
            <consortium name="DOE Joint Genome Institute"/>
            <person name="Kuo A."/>
            <person name="Kohler A."/>
            <person name="Nagy L.G."/>
            <person name="Floudas D."/>
            <person name="Copeland A."/>
            <person name="Barry K.W."/>
            <person name="Cichocki N."/>
            <person name="Veneault-Fourrey C."/>
            <person name="LaButti K."/>
            <person name="Lindquist E.A."/>
            <person name="Lipzen A."/>
            <person name="Lundell T."/>
            <person name="Morin E."/>
            <person name="Murat C."/>
            <person name="Sun H."/>
            <person name="Tunlid A."/>
            <person name="Henrissat B."/>
            <person name="Grigoriev I.V."/>
            <person name="Hibbett D.S."/>
            <person name="Martin F."/>
            <person name="Nordberg H.P."/>
            <person name="Cantor M.N."/>
            <person name="Hua S.X."/>
        </authorList>
    </citation>
    <scope>NUCLEOTIDE SEQUENCE [LARGE SCALE GENOMIC DNA]</scope>
    <source>
        <strain evidence="2 3">ATCC 200175</strain>
    </source>
</reference>
<feature type="compositionally biased region" description="Basic and acidic residues" evidence="1">
    <location>
        <begin position="264"/>
        <end position="276"/>
    </location>
</feature>
<feature type="region of interest" description="Disordered" evidence="1">
    <location>
        <begin position="228"/>
        <end position="363"/>
    </location>
</feature>
<feature type="compositionally biased region" description="Acidic residues" evidence="1">
    <location>
        <begin position="116"/>
        <end position="132"/>
    </location>
</feature>